<evidence type="ECO:0000256" key="9">
    <source>
        <dbReference type="PIRSR" id="PIRSR000102-3"/>
    </source>
</evidence>
<dbReference type="STRING" id="432608.A6V39_02055"/>
<proteinExistence type="inferred from homology"/>
<comment type="similarity">
    <text evidence="2 7">Belongs to the LDH/MDH superfamily. LDH family.</text>
</comment>
<dbReference type="InterPro" id="IPR015955">
    <property type="entry name" value="Lactate_DH/Glyco_Ohase_4_C"/>
</dbReference>
<dbReference type="Gene3D" id="3.40.50.720">
    <property type="entry name" value="NAD(P)-binding Rossmann-like Domain"/>
    <property type="match status" value="1"/>
</dbReference>
<keyword evidence="7" id="KW-0597">Phosphoprotein</keyword>
<dbReference type="InterPro" id="IPR036291">
    <property type="entry name" value="NAD(P)-bd_dom_sf"/>
</dbReference>
<accession>A0A1A9QET2</accession>
<dbReference type="Pfam" id="PF02866">
    <property type="entry name" value="Ldh_1_C"/>
    <property type="match status" value="1"/>
</dbReference>
<evidence type="ECO:0000256" key="7">
    <source>
        <dbReference type="HAMAP-Rule" id="MF_00488"/>
    </source>
</evidence>
<keyword evidence="4 7" id="KW-0560">Oxidoreductase</keyword>
<dbReference type="PANTHER" id="PTHR43128:SF16">
    <property type="entry name" value="L-LACTATE DEHYDROGENASE"/>
    <property type="match status" value="1"/>
</dbReference>
<feature type="binding site" evidence="9">
    <location>
        <begin position="8"/>
        <end position="13"/>
    </location>
    <ligand>
        <name>NAD(+)</name>
        <dbReference type="ChEBI" id="CHEBI:57540"/>
    </ligand>
</feature>
<reference evidence="13" key="1">
    <citation type="submission" date="2016-04" db="EMBL/GenBank/DDBJ databases">
        <authorList>
            <person name="Quiroz-Castaneda R.E."/>
            <person name="Martinez-Ocampo F."/>
        </authorList>
    </citation>
    <scope>NUCLEOTIDE SEQUENCE [LARGE SCALE GENOMIC DNA]</scope>
    <source>
        <strain evidence="13">INIFAP01</strain>
    </source>
</reference>
<dbReference type="AlphaFoldDB" id="A0A1A9QET2"/>
<comment type="function">
    <text evidence="7">Catalyzes the conversion of lactate to pyruvate.</text>
</comment>
<gene>
    <name evidence="7" type="primary">ldh</name>
    <name evidence="12" type="ORF">A6V39_02055</name>
</gene>
<dbReference type="RefSeq" id="WP_187150057.1">
    <property type="nucleotide sequence ID" value="NZ_LWUJ01000011.1"/>
</dbReference>
<feature type="binding site" evidence="7">
    <location>
        <position position="12"/>
    </location>
    <ligand>
        <name>NAD(+)</name>
        <dbReference type="ChEBI" id="CHEBI:57540"/>
    </ligand>
</feature>
<evidence type="ECO:0000256" key="5">
    <source>
        <dbReference type="ARBA" id="ARBA00023027"/>
    </source>
</evidence>
<dbReference type="PRINTS" id="PR00086">
    <property type="entry name" value="LLDHDRGNASE"/>
</dbReference>
<dbReference type="NCBIfam" id="TIGR01771">
    <property type="entry name" value="L-LDH-NAD"/>
    <property type="match status" value="1"/>
</dbReference>
<dbReference type="InterPro" id="IPR001236">
    <property type="entry name" value="Lactate/malate_DH_N"/>
</dbReference>
<comment type="caution">
    <text evidence="12">The sequence shown here is derived from an EMBL/GenBank/DDBJ whole genome shotgun (WGS) entry which is preliminary data.</text>
</comment>
<feature type="binding site" evidence="7">
    <location>
        <position position="64"/>
    </location>
    <ligand>
        <name>NAD(+)</name>
        <dbReference type="ChEBI" id="CHEBI:57540"/>
    </ligand>
</feature>
<dbReference type="InterPro" id="IPR018177">
    <property type="entry name" value="L-lactate_DH_AS"/>
</dbReference>
<feature type="binding site" evidence="7">
    <location>
        <position position="142"/>
    </location>
    <ligand>
        <name>NAD(+)</name>
        <dbReference type="ChEBI" id="CHEBI:57540"/>
    </ligand>
</feature>
<keyword evidence="7" id="KW-0963">Cytoplasm</keyword>
<feature type="binding site" evidence="7">
    <location>
        <begin position="147"/>
        <end position="150"/>
    </location>
    <ligand>
        <name>substrate</name>
    </ligand>
</feature>
<protein>
    <recommendedName>
        <fullName evidence="3 7">L-lactate dehydrogenase</fullName>
        <shortName evidence="7">L-LDH</shortName>
        <ecNumber evidence="3 7">1.1.1.27</ecNumber>
    </recommendedName>
</protein>
<feature type="domain" description="Lactate/malate dehydrogenase C-terminal" evidence="11">
    <location>
        <begin position="144"/>
        <end position="304"/>
    </location>
</feature>
<evidence type="ECO:0000259" key="10">
    <source>
        <dbReference type="Pfam" id="PF00056"/>
    </source>
</evidence>
<dbReference type="InterPro" id="IPR011304">
    <property type="entry name" value="L-lactate_DH"/>
</dbReference>
<feature type="binding site" evidence="7">
    <location>
        <position position="227"/>
    </location>
    <ligand>
        <name>substrate</name>
    </ligand>
</feature>
<name>A0A1A9QET2_9MOLU</name>
<feature type="binding site" evidence="7">
    <location>
        <position position="87"/>
    </location>
    <ligand>
        <name>substrate</name>
    </ligand>
</feature>
<feature type="binding site" evidence="7">
    <location>
        <begin position="119"/>
        <end position="122"/>
    </location>
    <ligand>
        <name>substrate</name>
    </ligand>
</feature>
<evidence type="ECO:0000256" key="3">
    <source>
        <dbReference type="ARBA" id="ARBA00012967"/>
    </source>
</evidence>
<dbReference type="InterPro" id="IPR022383">
    <property type="entry name" value="Lactate/malate_DH_C"/>
</dbReference>
<evidence type="ECO:0000256" key="8">
    <source>
        <dbReference type="PIRSR" id="PIRSR000102-1"/>
    </source>
</evidence>
<dbReference type="CDD" id="cd05291">
    <property type="entry name" value="HicDH_like"/>
    <property type="match status" value="1"/>
</dbReference>
<dbReference type="EC" id="1.1.1.27" evidence="3 7"/>
<feature type="binding site" evidence="9">
    <location>
        <position position="94"/>
    </location>
    <ligand>
        <name>NAD(+)</name>
        <dbReference type="ChEBI" id="CHEBI:57540"/>
    </ligand>
</feature>
<evidence type="ECO:0000259" key="11">
    <source>
        <dbReference type="Pfam" id="PF02866"/>
    </source>
</evidence>
<evidence type="ECO:0000313" key="13">
    <source>
        <dbReference type="Proteomes" id="UP000077623"/>
    </source>
</evidence>
<evidence type="ECO:0000256" key="6">
    <source>
        <dbReference type="ARBA" id="ARBA00049258"/>
    </source>
</evidence>
<feature type="binding site" evidence="7 9">
    <location>
        <position position="33"/>
    </location>
    <ligand>
        <name>NAD(+)</name>
        <dbReference type="ChEBI" id="CHEBI:57540"/>
    </ligand>
</feature>
<dbReference type="EMBL" id="LWUJ01000011">
    <property type="protein sequence ID" value="OAL10209.1"/>
    <property type="molecule type" value="Genomic_DNA"/>
</dbReference>
<dbReference type="PROSITE" id="PS00064">
    <property type="entry name" value="L_LDH"/>
    <property type="match status" value="1"/>
</dbReference>
<feature type="active site" description="Proton acceptor" evidence="7 8">
    <location>
        <position position="175"/>
    </location>
</feature>
<comment type="catalytic activity">
    <reaction evidence="6 7">
        <text>(S)-lactate + NAD(+) = pyruvate + NADH + H(+)</text>
        <dbReference type="Rhea" id="RHEA:23444"/>
        <dbReference type="ChEBI" id="CHEBI:15361"/>
        <dbReference type="ChEBI" id="CHEBI:15378"/>
        <dbReference type="ChEBI" id="CHEBI:16651"/>
        <dbReference type="ChEBI" id="CHEBI:57540"/>
        <dbReference type="ChEBI" id="CHEBI:57945"/>
        <dbReference type="EC" id="1.1.1.27"/>
    </reaction>
</comment>
<dbReference type="GO" id="GO:0005737">
    <property type="term" value="C:cytoplasm"/>
    <property type="evidence" value="ECO:0007669"/>
    <property type="project" value="UniProtKB-SubCell"/>
</dbReference>
<dbReference type="PIRSF" id="PIRSF000102">
    <property type="entry name" value="Lac_mal_DH"/>
    <property type="match status" value="1"/>
</dbReference>
<evidence type="ECO:0000256" key="2">
    <source>
        <dbReference type="ARBA" id="ARBA00006054"/>
    </source>
</evidence>
<dbReference type="Gene3D" id="3.90.110.10">
    <property type="entry name" value="Lactate dehydrogenase/glycoside hydrolase, family 4, C-terminal"/>
    <property type="match status" value="1"/>
</dbReference>
<keyword evidence="13" id="KW-1185">Reference proteome</keyword>
<dbReference type="NCBIfam" id="NF000824">
    <property type="entry name" value="PRK00066.1"/>
    <property type="match status" value="1"/>
</dbReference>
<dbReference type="GO" id="GO:0006089">
    <property type="term" value="P:lactate metabolic process"/>
    <property type="evidence" value="ECO:0007669"/>
    <property type="project" value="TreeGrafter"/>
</dbReference>
<dbReference type="GO" id="GO:0006096">
    <property type="term" value="P:glycolytic process"/>
    <property type="evidence" value="ECO:0007669"/>
    <property type="project" value="UniProtKB-UniRule"/>
</dbReference>
<feature type="domain" description="Lactate/malate dehydrogenase N-terminal" evidence="10">
    <location>
        <begin position="3"/>
        <end position="141"/>
    </location>
</feature>
<dbReference type="Pfam" id="PF00056">
    <property type="entry name" value="Ldh_1_N"/>
    <property type="match status" value="1"/>
</dbReference>
<sequence length="310" mass="33686">MSKVVLIGAGAVGTSFLYAAINQGLANEYGIIDVSENGRDGNVLDLEDAIASVPREYKIYATDYSELGDVDYIMIAAGRPQKPGETRLQMVQDNVEIIKGIAEKIKSSGFKGITFICANPVDILTYAYLKATGFPKAKVIGSGTVLDTARLKIEIAKDLNVSPSNVNNAYVIGEHGDSSVTTFSTITIGNSPLSEWKSKFTAENYEDKLEKYVAKKAYEIINKKRATFYGIGAGMAKILSTVMQDKNEIVVCGAYLEGEYGFNDIVMGVPCILGKEGIKKVVEVNINSKEREKLEKSYKIIADINKDAVS</sequence>
<comment type="caution">
    <text evidence="7">Lacks conserved residue(s) required for the propagation of feature annotation.</text>
</comment>
<feature type="modified residue" description="Phosphotyrosine" evidence="7">
    <location>
        <position position="218"/>
    </location>
</feature>
<evidence type="ECO:0000313" key="12">
    <source>
        <dbReference type="EMBL" id="OAL10209.1"/>
    </source>
</evidence>
<dbReference type="SUPFAM" id="SSF51735">
    <property type="entry name" value="NAD(P)-binding Rossmann-fold domains"/>
    <property type="match status" value="1"/>
</dbReference>
<dbReference type="UniPathway" id="UPA00554">
    <property type="reaction ID" value="UER00611"/>
</dbReference>
<evidence type="ECO:0000256" key="4">
    <source>
        <dbReference type="ARBA" id="ARBA00023002"/>
    </source>
</evidence>
<evidence type="ECO:0000256" key="1">
    <source>
        <dbReference type="ARBA" id="ARBA00004843"/>
    </source>
</evidence>
<comment type="pathway">
    <text evidence="1 7">Fermentation; pyruvate fermentation to lactate; (S)-lactate from pyruvate: step 1/1.</text>
</comment>
<dbReference type="SUPFAM" id="SSF56327">
    <property type="entry name" value="LDH C-terminal domain-like"/>
    <property type="match status" value="1"/>
</dbReference>
<dbReference type="GO" id="GO:0004459">
    <property type="term" value="F:L-lactate dehydrogenase (NAD+) activity"/>
    <property type="evidence" value="ECO:0007669"/>
    <property type="project" value="UniProtKB-UniRule"/>
</dbReference>
<feature type="binding site" evidence="7">
    <location>
        <position position="81"/>
    </location>
    <ligand>
        <name>substrate</name>
    </ligand>
</feature>
<keyword evidence="5 7" id="KW-0520">NAD</keyword>
<comment type="subunit">
    <text evidence="7">Homotetramer.</text>
</comment>
<dbReference type="Proteomes" id="UP000077623">
    <property type="component" value="Unassembled WGS sequence"/>
</dbReference>
<dbReference type="InterPro" id="IPR001557">
    <property type="entry name" value="L-lactate/malate_DH"/>
</dbReference>
<comment type="subcellular location">
    <subcellularLocation>
        <location evidence="7">Cytoplasm</location>
    </subcellularLocation>
</comment>
<dbReference type="PANTHER" id="PTHR43128">
    <property type="entry name" value="L-2-HYDROXYCARBOXYLATE DEHYDROGENASE (NAD(P)(+))"/>
    <property type="match status" value="1"/>
</dbReference>
<organism evidence="12 13">
    <name type="scientific">Candidatus Mycoplasma haematobovis</name>
    <dbReference type="NCBI Taxonomy" id="432608"/>
    <lineage>
        <taxon>Bacteria</taxon>
        <taxon>Bacillati</taxon>
        <taxon>Mycoplasmatota</taxon>
        <taxon>Mollicutes</taxon>
        <taxon>Mycoplasmataceae</taxon>
        <taxon>Mycoplasma</taxon>
    </lineage>
</organism>
<dbReference type="HAMAP" id="MF_00488">
    <property type="entry name" value="Lactate_dehydrog"/>
    <property type="match status" value="1"/>
</dbReference>